<keyword evidence="6" id="KW-0902">Two-component regulatory system</keyword>
<dbReference type="InterPro" id="IPR003594">
    <property type="entry name" value="HATPase_dom"/>
</dbReference>
<dbReference type="PRINTS" id="PR00344">
    <property type="entry name" value="BCTRLSENSOR"/>
</dbReference>
<keyword evidence="4" id="KW-0808">Transferase</keyword>
<dbReference type="PROSITE" id="PS50109">
    <property type="entry name" value="HIS_KIN"/>
    <property type="match status" value="1"/>
</dbReference>
<reference evidence="10" key="1">
    <citation type="submission" date="2022-04" db="EMBL/GenBank/DDBJ databases">
        <title>Lysobacter sp. CAU 1642 isolated from sea sand.</title>
        <authorList>
            <person name="Kim W."/>
        </authorList>
    </citation>
    <scope>NUCLEOTIDE SEQUENCE</scope>
    <source>
        <strain evidence="10">CAU 1642</strain>
    </source>
</reference>
<dbReference type="Pfam" id="PF00512">
    <property type="entry name" value="HisKA"/>
    <property type="match status" value="1"/>
</dbReference>
<evidence type="ECO:0000256" key="2">
    <source>
        <dbReference type="ARBA" id="ARBA00012438"/>
    </source>
</evidence>
<dbReference type="PROSITE" id="PS50113">
    <property type="entry name" value="PAC"/>
    <property type="match status" value="1"/>
</dbReference>
<keyword evidence="7" id="KW-1133">Transmembrane helix</keyword>
<dbReference type="Proteomes" id="UP001431449">
    <property type="component" value="Unassembled WGS sequence"/>
</dbReference>
<comment type="caution">
    <text evidence="10">The sequence shown here is derived from an EMBL/GenBank/DDBJ whole genome shotgun (WGS) entry which is preliminary data.</text>
</comment>
<dbReference type="SUPFAM" id="SSF55785">
    <property type="entry name" value="PYP-like sensor domain (PAS domain)"/>
    <property type="match status" value="1"/>
</dbReference>
<dbReference type="InterPro" id="IPR036097">
    <property type="entry name" value="HisK_dim/P_sf"/>
</dbReference>
<name>A0ABT0GIZ6_9GAMM</name>
<comment type="catalytic activity">
    <reaction evidence="1">
        <text>ATP + protein L-histidine = ADP + protein N-phospho-L-histidine.</text>
        <dbReference type="EC" id="2.7.13.3"/>
    </reaction>
</comment>
<evidence type="ECO:0000256" key="5">
    <source>
        <dbReference type="ARBA" id="ARBA00022777"/>
    </source>
</evidence>
<evidence type="ECO:0000256" key="1">
    <source>
        <dbReference type="ARBA" id="ARBA00000085"/>
    </source>
</evidence>
<keyword evidence="5 10" id="KW-0418">Kinase</keyword>
<dbReference type="SUPFAM" id="SSF47384">
    <property type="entry name" value="Homodimeric domain of signal transducing histidine kinase"/>
    <property type="match status" value="1"/>
</dbReference>
<evidence type="ECO:0000256" key="7">
    <source>
        <dbReference type="SAM" id="Phobius"/>
    </source>
</evidence>
<dbReference type="PANTHER" id="PTHR43711">
    <property type="entry name" value="TWO-COMPONENT HISTIDINE KINASE"/>
    <property type="match status" value="1"/>
</dbReference>
<dbReference type="RefSeq" id="WP_248209226.1">
    <property type="nucleotide sequence ID" value="NZ_JALNMH010000008.1"/>
</dbReference>
<dbReference type="Gene3D" id="1.10.287.130">
    <property type="match status" value="1"/>
</dbReference>
<feature type="transmembrane region" description="Helical" evidence="7">
    <location>
        <begin position="83"/>
        <end position="101"/>
    </location>
</feature>
<evidence type="ECO:0000256" key="3">
    <source>
        <dbReference type="ARBA" id="ARBA00022553"/>
    </source>
</evidence>
<keyword evidence="11" id="KW-1185">Reference proteome</keyword>
<evidence type="ECO:0000313" key="11">
    <source>
        <dbReference type="Proteomes" id="UP001431449"/>
    </source>
</evidence>
<feature type="transmembrane region" description="Helical" evidence="7">
    <location>
        <begin position="25"/>
        <end position="45"/>
    </location>
</feature>
<proteinExistence type="predicted"/>
<dbReference type="InterPro" id="IPR035965">
    <property type="entry name" value="PAS-like_dom_sf"/>
</dbReference>
<dbReference type="SMART" id="SM00388">
    <property type="entry name" value="HisKA"/>
    <property type="match status" value="1"/>
</dbReference>
<feature type="transmembrane region" description="Helical" evidence="7">
    <location>
        <begin position="131"/>
        <end position="154"/>
    </location>
</feature>
<evidence type="ECO:0000259" key="9">
    <source>
        <dbReference type="PROSITE" id="PS50113"/>
    </source>
</evidence>
<dbReference type="CDD" id="cd16922">
    <property type="entry name" value="HATPase_EvgS-ArcB-TorS-like"/>
    <property type="match status" value="1"/>
</dbReference>
<dbReference type="GO" id="GO:0016301">
    <property type="term" value="F:kinase activity"/>
    <property type="evidence" value="ECO:0007669"/>
    <property type="project" value="UniProtKB-KW"/>
</dbReference>
<keyword evidence="3" id="KW-0597">Phosphoprotein</keyword>
<feature type="transmembrane region" description="Helical" evidence="7">
    <location>
        <begin position="166"/>
        <end position="185"/>
    </location>
</feature>
<evidence type="ECO:0000256" key="6">
    <source>
        <dbReference type="ARBA" id="ARBA00023012"/>
    </source>
</evidence>
<dbReference type="InterPro" id="IPR004358">
    <property type="entry name" value="Sig_transdc_His_kin-like_C"/>
</dbReference>
<feature type="transmembrane region" description="Helical" evidence="7">
    <location>
        <begin position="51"/>
        <end position="71"/>
    </location>
</feature>
<evidence type="ECO:0000256" key="4">
    <source>
        <dbReference type="ARBA" id="ARBA00022679"/>
    </source>
</evidence>
<feature type="domain" description="Histidine kinase" evidence="8">
    <location>
        <begin position="322"/>
        <end position="541"/>
    </location>
</feature>
<dbReference type="CDD" id="cd00082">
    <property type="entry name" value="HisKA"/>
    <property type="match status" value="1"/>
</dbReference>
<dbReference type="InterPro" id="IPR036890">
    <property type="entry name" value="HATPase_C_sf"/>
</dbReference>
<dbReference type="Gene3D" id="3.30.450.20">
    <property type="entry name" value="PAS domain"/>
    <property type="match status" value="1"/>
</dbReference>
<dbReference type="InterPro" id="IPR003661">
    <property type="entry name" value="HisK_dim/P_dom"/>
</dbReference>
<dbReference type="Pfam" id="PF20969">
    <property type="entry name" value="MASE11"/>
    <property type="match status" value="1"/>
</dbReference>
<keyword evidence="7" id="KW-0812">Transmembrane</keyword>
<dbReference type="InterPro" id="IPR050736">
    <property type="entry name" value="Sensor_HK_Regulatory"/>
</dbReference>
<evidence type="ECO:0000313" key="10">
    <source>
        <dbReference type="EMBL" id="MCK7594179.1"/>
    </source>
</evidence>
<evidence type="ECO:0000259" key="8">
    <source>
        <dbReference type="PROSITE" id="PS50109"/>
    </source>
</evidence>
<dbReference type="Gene3D" id="3.30.565.10">
    <property type="entry name" value="Histidine kinase-like ATPase, C-terminal domain"/>
    <property type="match status" value="1"/>
</dbReference>
<dbReference type="InterPro" id="IPR000700">
    <property type="entry name" value="PAS-assoc_C"/>
</dbReference>
<organism evidence="10 11">
    <name type="scientific">Pseudomarimonas salicorniae</name>
    <dbReference type="NCBI Taxonomy" id="2933270"/>
    <lineage>
        <taxon>Bacteria</taxon>
        <taxon>Pseudomonadati</taxon>
        <taxon>Pseudomonadota</taxon>
        <taxon>Gammaproteobacteria</taxon>
        <taxon>Lysobacterales</taxon>
        <taxon>Lysobacteraceae</taxon>
        <taxon>Pseudomarimonas</taxon>
    </lineage>
</organism>
<gene>
    <name evidence="10" type="ORF">M0G41_10905</name>
</gene>
<keyword evidence="7" id="KW-0472">Membrane</keyword>
<dbReference type="SUPFAM" id="SSF55874">
    <property type="entry name" value="ATPase domain of HSP90 chaperone/DNA topoisomerase II/histidine kinase"/>
    <property type="match status" value="1"/>
</dbReference>
<dbReference type="EMBL" id="JALNMH010000008">
    <property type="protein sequence ID" value="MCK7594179.1"/>
    <property type="molecule type" value="Genomic_DNA"/>
</dbReference>
<dbReference type="SMART" id="SM00387">
    <property type="entry name" value="HATPase_c"/>
    <property type="match status" value="1"/>
</dbReference>
<dbReference type="InterPro" id="IPR005467">
    <property type="entry name" value="His_kinase_dom"/>
</dbReference>
<dbReference type="EC" id="2.7.13.3" evidence="2"/>
<dbReference type="InterPro" id="IPR048437">
    <property type="entry name" value="MASE11"/>
</dbReference>
<feature type="transmembrane region" description="Helical" evidence="7">
    <location>
        <begin position="107"/>
        <end position="124"/>
    </location>
</feature>
<accession>A0ABT0GIZ6</accession>
<dbReference type="PANTHER" id="PTHR43711:SF1">
    <property type="entry name" value="HISTIDINE KINASE 1"/>
    <property type="match status" value="1"/>
</dbReference>
<dbReference type="Pfam" id="PF02518">
    <property type="entry name" value="HATPase_c"/>
    <property type="match status" value="1"/>
</dbReference>
<protein>
    <recommendedName>
        <fullName evidence="2">histidine kinase</fullName>
        <ecNumber evidence="2">2.7.13.3</ecNumber>
    </recommendedName>
</protein>
<sequence length="547" mass="60015">MGRLIERFWSAPEGSGDLATLRSRLLDNLLLLMALAATPGIAISVLRAGDIGWQAFMTAQLVILAVLWSLFLFRRHLGYPARLGGFVTLCTLAAFAATVQIGPAADARFFLVLSTLLLGLFLSARAAWGYAAFAVIAVASLGAYAVLFGLPLTIDYVEYVRTPSSWFSITYTLAVYAGVFAYLAASLIHHLQHNADVLARTSEVARIGTWELRSHGSLRWSPVVCAMHGSMHAPRSVEEWLGFYEHTEACERLRDALQTAREKGEAFSVEVPARSAQGDPLWLRITGLAVKDRWARRRLQGLVQDITERREAERIKHEFVSVVSHELRTPLAAISGSLDLIGSGSLGELPEQVAPLVEVARRNGDRLRALIDDLLDVERLASGKLALRTSVHSLCELVEQAVESNRGYGSPRGVRLDCERGDEDPQVEVDPARLQQVLANLISNAVKYSPDGGEVHIRIRRHEGRVRTEVCDSGPGIPEDFQQRLFEPFTQADASDTRQRGGTGLGLAITRALVERMGGEIGFHSVPGQGATFWFEFPLVETRSTAS</sequence>
<feature type="domain" description="PAC" evidence="9">
    <location>
        <begin position="267"/>
        <end position="318"/>
    </location>
</feature>